<feature type="signal peptide" evidence="1">
    <location>
        <begin position="1"/>
        <end position="31"/>
    </location>
</feature>
<organism evidence="2 3">
    <name type="scientific">Bdellovibrio bacteriovorus (strain ATCC 15356 / DSM 50701 / NCIMB 9529 / HD100)</name>
    <dbReference type="NCBI Taxonomy" id="264462"/>
    <lineage>
        <taxon>Bacteria</taxon>
        <taxon>Pseudomonadati</taxon>
        <taxon>Bdellovibrionota</taxon>
        <taxon>Bdellovibrionia</taxon>
        <taxon>Bdellovibrionales</taxon>
        <taxon>Pseudobdellovibrionaceae</taxon>
        <taxon>Bdellovibrio</taxon>
    </lineage>
</organism>
<name>Q6MIA8_BDEBA</name>
<sequence>MSNLGGMTKNKILFHVLAFILTTTVAATSSAADWSQTNIQFLHGNEYKKGNDDSYSATVVTFEHLSSWAYGSNFFFFDITSPDTENSTAYYGEFSPALSLGKTGVLTPPEGVLKDVLLQLNFEIPQGPARRVNLGGVTLEWKDLWFDYLGTQFLYRDALGVDGHTGQLTVVWLKRFGGEVFPLEFSGFVDWAGQEGPLKDNIHTQASFLYDFNRRTQNKVPLKIGVEYKYWNNKYGIQGVVENVPQAKLLWIF</sequence>
<dbReference type="HOGENOM" id="CLU_072571_0_0_7"/>
<dbReference type="Proteomes" id="UP000008080">
    <property type="component" value="Chromosome"/>
</dbReference>
<keyword evidence="3" id="KW-1185">Reference proteome</keyword>
<evidence type="ECO:0000256" key="1">
    <source>
        <dbReference type="SAM" id="SignalP"/>
    </source>
</evidence>
<evidence type="ECO:0000313" key="2">
    <source>
        <dbReference type="EMBL" id="CAE78072.1"/>
    </source>
</evidence>
<gene>
    <name evidence="2" type="ordered locus">Bd3258</name>
</gene>
<dbReference type="AlphaFoldDB" id="Q6MIA8"/>
<proteinExistence type="predicted"/>
<dbReference type="KEGG" id="bba:Bd3258"/>
<evidence type="ECO:0000313" key="3">
    <source>
        <dbReference type="Proteomes" id="UP000008080"/>
    </source>
</evidence>
<protein>
    <submittedName>
        <fullName evidence="2">Putative membrane protein</fullName>
    </submittedName>
</protein>
<dbReference type="InterPro" id="IPR036777">
    <property type="entry name" value="Channel_Tsx-like_sf"/>
</dbReference>
<feature type="chain" id="PRO_5004276349" evidence="1">
    <location>
        <begin position="32"/>
        <end position="253"/>
    </location>
</feature>
<dbReference type="eggNOG" id="COG3248">
    <property type="taxonomic scope" value="Bacteria"/>
</dbReference>
<accession>Q6MIA8</accession>
<keyword evidence="1" id="KW-0732">Signal</keyword>
<reference evidence="2 3" key="1">
    <citation type="journal article" date="2004" name="Science">
        <title>A predator unmasked: life cycle of Bdellovibrio bacteriovorus from a genomic perspective.</title>
        <authorList>
            <person name="Rendulic S."/>
            <person name="Jagtap P."/>
            <person name="Rosinus A."/>
            <person name="Eppinger M."/>
            <person name="Baar C."/>
            <person name="Lanz C."/>
            <person name="Keller H."/>
            <person name="Lambert C."/>
            <person name="Evans K.J."/>
            <person name="Goesmann A."/>
            <person name="Meyer F."/>
            <person name="Sockett R.E."/>
            <person name="Schuster S.C."/>
        </authorList>
    </citation>
    <scope>NUCLEOTIDE SEQUENCE [LARGE SCALE GENOMIC DNA]</scope>
    <source>
        <strain evidence="3">ATCC 15356 / DSM 50701 / NCIMB 9529 / HD100</strain>
    </source>
</reference>
<dbReference type="SUPFAM" id="SSF111364">
    <property type="entry name" value="Tsx-like channel"/>
    <property type="match status" value="1"/>
</dbReference>
<dbReference type="EMBL" id="BX842655">
    <property type="protein sequence ID" value="CAE78072.1"/>
    <property type="molecule type" value="Genomic_DNA"/>
</dbReference>
<dbReference type="Gene3D" id="2.40.230.20">
    <property type="entry name" value="Nucleoside-specific channel-forming protein, Tsx-like"/>
    <property type="match status" value="1"/>
</dbReference>
<dbReference type="GO" id="GO:0009279">
    <property type="term" value="C:cell outer membrane"/>
    <property type="evidence" value="ECO:0007669"/>
    <property type="project" value="InterPro"/>
</dbReference>
<dbReference type="STRING" id="264462.Bd3258"/>